<comment type="caution">
    <text evidence="3">The sequence shown here is derived from an EMBL/GenBank/DDBJ whole genome shotgun (WGS) entry which is preliminary data.</text>
</comment>
<evidence type="ECO:0000259" key="2">
    <source>
        <dbReference type="PROSITE" id="PS51791"/>
    </source>
</evidence>
<keyword evidence="4" id="KW-1185">Reference proteome</keyword>
<organism evidence="3 4">
    <name type="scientific">Stichopus japonicus</name>
    <name type="common">Sea cucumber</name>
    <dbReference type="NCBI Taxonomy" id="307972"/>
    <lineage>
        <taxon>Eukaryota</taxon>
        <taxon>Metazoa</taxon>
        <taxon>Echinodermata</taxon>
        <taxon>Eleutherozoa</taxon>
        <taxon>Echinozoa</taxon>
        <taxon>Holothuroidea</taxon>
        <taxon>Aspidochirotacea</taxon>
        <taxon>Aspidochirotida</taxon>
        <taxon>Stichopodidae</taxon>
        <taxon>Apostichopus</taxon>
    </lineage>
</organism>
<dbReference type="InterPro" id="IPR034753">
    <property type="entry name" value="hSac2"/>
</dbReference>
<dbReference type="InterPro" id="IPR040242">
    <property type="entry name" value="TPRG1-like"/>
</dbReference>
<dbReference type="Proteomes" id="UP000230750">
    <property type="component" value="Unassembled WGS sequence"/>
</dbReference>
<dbReference type="PANTHER" id="PTHR31108:SF1">
    <property type="entry name" value="HSAC2 DOMAIN-CONTAINING PROTEIN"/>
    <property type="match status" value="1"/>
</dbReference>
<evidence type="ECO:0000313" key="3">
    <source>
        <dbReference type="EMBL" id="PIK58862.1"/>
    </source>
</evidence>
<dbReference type="AlphaFoldDB" id="A0A2G8LF51"/>
<dbReference type="InterPro" id="IPR022158">
    <property type="entry name" value="Inositol_phosphatase"/>
</dbReference>
<dbReference type="OrthoDB" id="10012704at2759"/>
<proteinExistence type="inferred from homology"/>
<dbReference type="STRING" id="307972.A0A2G8LF51"/>
<sequence length="273" mass="30873">MADQEENLEQNVAPDVSFDGVKLSLNSENEKDGLVELPPMESNSPRSIIGDRISTPLPAVVQEGFFARKTGRLEEAVSMCQKSAVDNNIDGTVQGVWLLTEVDHWDIEMERIIILTEKSMLKIRYDFVSSKFKEGKRILFRDIDSIQMGLFEYPEKTFVKPRDGVGIRIHWGKGRSVGFFERWNPLASSIPYTTLISHPLEHGMEPNSIYEVKAFTDALTQAVNLYRQEQNASSPSIPVTEAPIQTDIFIGWHSSIFNQSRLGYSRERGGISF</sequence>
<dbReference type="PANTHER" id="PTHR31108">
    <property type="entry name" value="TUMOR PROTEIN P63-REGULATED GENE 1-LIKE PROTEIN"/>
    <property type="match status" value="1"/>
</dbReference>
<dbReference type="GO" id="GO:0005737">
    <property type="term" value="C:cytoplasm"/>
    <property type="evidence" value="ECO:0007669"/>
    <property type="project" value="TreeGrafter"/>
</dbReference>
<name>A0A2G8LF51_STIJA</name>
<dbReference type="PROSITE" id="PS51791">
    <property type="entry name" value="HSAC2"/>
    <property type="match status" value="1"/>
</dbReference>
<reference evidence="3 4" key="1">
    <citation type="journal article" date="2017" name="PLoS Biol.">
        <title>The sea cucumber genome provides insights into morphological evolution and visceral regeneration.</title>
        <authorList>
            <person name="Zhang X."/>
            <person name="Sun L."/>
            <person name="Yuan J."/>
            <person name="Sun Y."/>
            <person name="Gao Y."/>
            <person name="Zhang L."/>
            <person name="Li S."/>
            <person name="Dai H."/>
            <person name="Hamel J.F."/>
            <person name="Liu C."/>
            <person name="Yu Y."/>
            <person name="Liu S."/>
            <person name="Lin W."/>
            <person name="Guo K."/>
            <person name="Jin S."/>
            <person name="Xu P."/>
            <person name="Storey K.B."/>
            <person name="Huan P."/>
            <person name="Zhang T."/>
            <person name="Zhou Y."/>
            <person name="Zhang J."/>
            <person name="Lin C."/>
            <person name="Li X."/>
            <person name="Xing L."/>
            <person name="Huo D."/>
            <person name="Sun M."/>
            <person name="Wang L."/>
            <person name="Mercier A."/>
            <person name="Li F."/>
            <person name="Yang H."/>
            <person name="Xiang J."/>
        </authorList>
    </citation>
    <scope>NUCLEOTIDE SEQUENCE [LARGE SCALE GENOMIC DNA]</scope>
    <source>
        <strain evidence="3">Shaxun</strain>
        <tissue evidence="3">Muscle</tissue>
    </source>
</reference>
<gene>
    <name evidence="3" type="ORF">BSL78_04174</name>
</gene>
<evidence type="ECO:0000256" key="1">
    <source>
        <dbReference type="ARBA" id="ARBA00009163"/>
    </source>
</evidence>
<accession>A0A2G8LF51</accession>
<dbReference type="EMBL" id="MRZV01000099">
    <property type="protein sequence ID" value="PIK58862.1"/>
    <property type="molecule type" value="Genomic_DNA"/>
</dbReference>
<comment type="similarity">
    <text evidence="1">Belongs to the TPRG1 family.</text>
</comment>
<evidence type="ECO:0000313" key="4">
    <source>
        <dbReference type="Proteomes" id="UP000230750"/>
    </source>
</evidence>
<dbReference type="Pfam" id="PF12456">
    <property type="entry name" value="hSac2"/>
    <property type="match status" value="1"/>
</dbReference>
<feature type="domain" description="HSac2" evidence="2">
    <location>
        <begin position="67"/>
        <end position="249"/>
    </location>
</feature>
<protein>
    <submittedName>
        <fullName evidence="3">Putative tumor protein p63-regulated protein 1-like protein</fullName>
    </submittedName>
</protein>